<evidence type="ECO:0000313" key="3">
    <source>
        <dbReference type="Proteomes" id="UP000287651"/>
    </source>
</evidence>
<comment type="caution">
    <text evidence="2">The sequence shown here is derived from an EMBL/GenBank/DDBJ whole genome shotgun (WGS) entry which is preliminary data.</text>
</comment>
<feature type="region of interest" description="Disordered" evidence="1">
    <location>
        <begin position="1"/>
        <end position="24"/>
    </location>
</feature>
<reference evidence="2 3" key="1">
    <citation type="journal article" date="2014" name="Agronomy (Basel)">
        <title>A Draft Genome Sequence for Ensete ventricosum, the Drought-Tolerant Tree Against Hunger.</title>
        <authorList>
            <person name="Harrison J."/>
            <person name="Moore K.A."/>
            <person name="Paszkiewicz K."/>
            <person name="Jones T."/>
            <person name="Grant M."/>
            <person name="Ambacheew D."/>
            <person name="Muzemil S."/>
            <person name="Studholme D.J."/>
        </authorList>
    </citation>
    <scope>NUCLEOTIDE SEQUENCE [LARGE SCALE GENOMIC DNA]</scope>
</reference>
<organism evidence="2 3">
    <name type="scientific">Ensete ventricosum</name>
    <name type="common">Abyssinian banana</name>
    <name type="synonym">Musa ensete</name>
    <dbReference type="NCBI Taxonomy" id="4639"/>
    <lineage>
        <taxon>Eukaryota</taxon>
        <taxon>Viridiplantae</taxon>
        <taxon>Streptophyta</taxon>
        <taxon>Embryophyta</taxon>
        <taxon>Tracheophyta</taxon>
        <taxon>Spermatophyta</taxon>
        <taxon>Magnoliopsida</taxon>
        <taxon>Liliopsida</taxon>
        <taxon>Zingiberales</taxon>
        <taxon>Musaceae</taxon>
        <taxon>Ensete</taxon>
    </lineage>
</organism>
<evidence type="ECO:0000256" key="1">
    <source>
        <dbReference type="SAM" id="MobiDB-lite"/>
    </source>
</evidence>
<evidence type="ECO:0000313" key="2">
    <source>
        <dbReference type="EMBL" id="RRT53755.1"/>
    </source>
</evidence>
<dbReference type="AlphaFoldDB" id="A0A426YPV3"/>
<dbReference type="Proteomes" id="UP000287651">
    <property type="component" value="Unassembled WGS sequence"/>
</dbReference>
<proteinExistence type="predicted"/>
<dbReference type="EMBL" id="AMZH03010972">
    <property type="protein sequence ID" value="RRT53755.1"/>
    <property type="molecule type" value="Genomic_DNA"/>
</dbReference>
<accession>A0A426YPV3</accession>
<protein>
    <submittedName>
        <fullName evidence="2">Uncharacterized protein</fullName>
    </submittedName>
</protein>
<sequence length="67" mass="7416">MDSPSQPHPTLLEPKAQSADGAHPATLTADDAIWAKKKRYCKLFKQNIRRQINQPTNATISKISTAD</sequence>
<name>A0A426YPV3_ENSVE</name>
<gene>
    <name evidence="2" type="ORF">B296_00049636</name>
</gene>